<dbReference type="EMBL" id="JAUEPT010000005">
    <property type="protein sequence ID" value="KAK0451752.1"/>
    <property type="molecule type" value="Genomic_DNA"/>
</dbReference>
<dbReference type="InterPro" id="IPR050320">
    <property type="entry name" value="N5-glutamine_MTase"/>
</dbReference>
<dbReference type="AlphaFoldDB" id="A0AA39JZX7"/>
<dbReference type="InterPro" id="IPR029063">
    <property type="entry name" value="SAM-dependent_MTases_sf"/>
</dbReference>
<dbReference type="CDD" id="cd02440">
    <property type="entry name" value="AdoMet_MTases"/>
    <property type="match status" value="1"/>
</dbReference>
<dbReference type="Pfam" id="PF17827">
    <property type="entry name" value="PrmC_N"/>
    <property type="match status" value="1"/>
</dbReference>
<keyword evidence="3" id="KW-0949">S-adenosyl-L-methionine</keyword>
<dbReference type="Gene3D" id="1.10.8.10">
    <property type="entry name" value="DNA helicase RuvA subunit, C-terminal domain"/>
    <property type="match status" value="1"/>
</dbReference>
<dbReference type="PANTHER" id="PTHR18895">
    <property type="entry name" value="HEMK METHYLTRANSFERASE"/>
    <property type="match status" value="1"/>
</dbReference>
<dbReference type="Gene3D" id="3.40.50.150">
    <property type="entry name" value="Vaccinia Virus protein VP39"/>
    <property type="match status" value="1"/>
</dbReference>
<evidence type="ECO:0000256" key="3">
    <source>
        <dbReference type="ARBA" id="ARBA00022691"/>
    </source>
</evidence>
<keyword evidence="2" id="KW-0808">Transferase</keyword>
<protein>
    <submittedName>
        <fullName evidence="5">S-adenosyl-L-methionine-dependent methyltransferase</fullName>
    </submittedName>
</protein>
<dbReference type="SUPFAM" id="SSF53335">
    <property type="entry name" value="S-adenosyl-L-methionine-dependent methyltransferases"/>
    <property type="match status" value="1"/>
</dbReference>
<dbReference type="InterPro" id="IPR040758">
    <property type="entry name" value="PrmC_N"/>
</dbReference>
<feature type="domain" description="Release factor glutamine methyltransferase N-terminal" evidence="4">
    <location>
        <begin position="12"/>
        <end position="57"/>
    </location>
</feature>
<name>A0AA39JZX7_9AGAR</name>
<dbReference type="Proteomes" id="UP001175226">
    <property type="component" value="Unassembled WGS sequence"/>
</dbReference>
<gene>
    <name evidence="5" type="ORF">EV421DRAFT_1888442</name>
</gene>
<evidence type="ECO:0000259" key="4">
    <source>
        <dbReference type="Pfam" id="PF17827"/>
    </source>
</evidence>
<comment type="caution">
    <text evidence="5">The sequence shown here is derived from an EMBL/GenBank/DDBJ whole genome shotgun (WGS) entry which is preliminary data.</text>
</comment>
<evidence type="ECO:0000313" key="6">
    <source>
        <dbReference type="Proteomes" id="UP001175226"/>
    </source>
</evidence>
<keyword evidence="6" id="KW-1185">Reference proteome</keyword>
<organism evidence="5 6">
    <name type="scientific">Armillaria borealis</name>
    <dbReference type="NCBI Taxonomy" id="47425"/>
    <lineage>
        <taxon>Eukaryota</taxon>
        <taxon>Fungi</taxon>
        <taxon>Dikarya</taxon>
        <taxon>Basidiomycota</taxon>
        <taxon>Agaricomycotina</taxon>
        <taxon>Agaricomycetes</taxon>
        <taxon>Agaricomycetidae</taxon>
        <taxon>Agaricales</taxon>
        <taxon>Marasmiineae</taxon>
        <taxon>Physalacriaceae</taxon>
        <taxon>Armillaria</taxon>
    </lineage>
</organism>
<reference evidence="5" key="1">
    <citation type="submission" date="2023-06" db="EMBL/GenBank/DDBJ databases">
        <authorList>
            <consortium name="Lawrence Berkeley National Laboratory"/>
            <person name="Ahrendt S."/>
            <person name="Sahu N."/>
            <person name="Indic B."/>
            <person name="Wong-Bajracharya J."/>
            <person name="Merenyi Z."/>
            <person name="Ke H.-M."/>
            <person name="Monk M."/>
            <person name="Kocsube S."/>
            <person name="Drula E."/>
            <person name="Lipzen A."/>
            <person name="Balint B."/>
            <person name="Henrissat B."/>
            <person name="Andreopoulos B."/>
            <person name="Martin F.M."/>
            <person name="Harder C.B."/>
            <person name="Rigling D."/>
            <person name="Ford K.L."/>
            <person name="Foster G.D."/>
            <person name="Pangilinan J."/>
            <person name="Papanicolaou A."/>
            <person name="Barry K."/>
            <person name="LaButti K."/>
            <person name="Viragh M."/>
            <person name="Koriabine M."/>
            <person name="Yan M."/>
            <person name="Riley R."/>
            <person name="Champramary S."/>
            <person name="Plett K.L."/>
            <person name="Tsai I.J."/>
            <person name="Slot J."/>
            <person name="Sipos G."/>
            <person name="Plett J."/>
            <person name="Nagy L.G."/>
            <person name="Grigoriev I.V."/>
        </authorList>
    </citation>
    <scope>NUCLEOTIDE SEQUENCE</scope>
    <source>
        <strain evidence="5">FPL87.14</strain>
    </source>
</reference>
<dbReference type="NCBIfam" id="TIGR00536">
    <property type="entry name" value="hemK_fam"/>
    <property type="match status" value="1"/>
</dbReference>
<proteinExistence type="predicted"/>
<dbReference type="PANTHER" id="PTHR18895:SF74">
    <property type="entry name" value="MTRF1L RELEASE FACTOR GLUTAMINE METHYLTRANSFERASE"/>
    <property type="match status" value="1"/>
</dbReference>
<dbReference type="GO" id="GO:0005739">
    <property type="term" value="C:mitochondrion"/>
    <property type="evidence" value="ECO:0007669"/>
    <property type="project" value="TreeGrafter"/>
</dbReference>
<dbReference type="GO" id="GO:0008276">
    <property type="term" value="F:protein methyltransferase activity"/>
    <property type="evidence" value="ECO:0007669"/>
    <property type="project" value="InterPro"/>
</dbReference>
<accession>A0AA39JZX7</accession>
<dbReference type="GO" id="GO:0032259">
    <property type="term" value="P:methylation"/>
    <property type="evidence" value="ECO:0007669"/>
    <property type="project" value="UniProtKB-KW"/>
</dbReference>
<keyword evidence="1 5" id="KW-0489">Methyltransferase</keyword>
<sequence>MVDMMSMLLQRLAAHLGRSQATLELKWMSAFAETSKKSLSELVDRRLKDEPLQYILGSQPFGGLDLIVRPPVLIPRPETEDWTIRLSKTVTPSQARPISVLDLCTGSGCIPLLLCHLWPQGSVRACGVDVSVDAVDLATENAARHDIPSVTGGMRNSFRAQQGNILDPAFPKSLQPPFDVLTSNPPYIPWKEYLKLPPSVARYEDPRALFGGPSGLEFYRAITRIVSRQDILKPDAVVALEVGHDQAEEVEGILRDTGEIQRTEIWNDPWGKARTVVGWRT</sequence>
<dbReference type="InterPro" id="IPR004556">
    <property type="entry name" value="HemK-like"/>
</dbReference>
<evidence type="ECO:0000256" key="2">
    <source>
        <dbReference type="ARBA" id="ARBA00022679"/>
    </source>
</evidence>
<evidence type="ECO:0000313" key="5">
    <source>
        <dbReference type="EMBL" id="KAK0451752.1"/>
    </source>
</evidence>
<evidence type="ECO:0000256" key="1">
    <source>
        <dbReference type="ARBA" id="ARBA00022603"/>
    </source>
</evidence>